<reference evidence="15 16" key="1">
    <citation type="journal article" date="2011" name="J. Bacteriol.">
        <title>Genome sequence of Halorhabdus tiamatea, the first archaeon isolated from a deep-sea anoxic brine lake.</title>
        <authorList>
            <person name="Antunes A."/>
            <person name="Alam I."/>
            <person name="Bajic V.B."/>
            <person name="Stingl U."/>
        </authorList>
    </citation>
    <scope>NUCLEOTIDE SEQUENCE [LARGE SCALE GENOMIC DNA]</scope>
    <source>
        <strain evidence="15 16">SARL4B</strain>
    </source>
</reference>
<dbReference type="GeneID" id="23799636"/>
<comment type="subunit">
    <text evidence="7">The complex is composed of two ATP-binding proteins (WtpC), two transmembrane proteins (WtpB) and a solute-binding protein (WtpA).</text>
</comment>
<dbReference type="PANTHER" id="PTHR42781:SF4">
    <property type="entry name" value="SPERMIDINE_PUTRESCINE IMPORT ATP-BINDING PROTEIN POTA"/>
    <property type="match status" value="1"/>
</dbReference>
<dbReference type="Proteomes" id="UP000003861">
    <property type="component" value="Unassembled WGS sequence"/>
</dbReference>
<evidence type="ECO:0000313" key="15">
    <source>
        <dbReference type="EMBL" id="ERJ05753.1"/>
    </source>
</evidence>
<evidence type="ECO:0000256" key="9">
    <source>
        <dbReference type="ARBA" id="ARBA00041133"/>
    </source>
</evidence>
<dbReference type="EC" id="7.3.2.6" evidence="8"/>
<dbReference type="InterPro" id="IPR003439">
    <property type="entry name" value="ABC_transporter-like_ATP-bd"/>
</dbReference>
<dbReference type="STRING" id="1033806.HTIA_1799"/>
<dbReference type="PROSITE" id="PS50893">
    <property type="entry name" value="ABC_TRANSPORTER_2"/>
    <property type="match status" value="1"/>
</dbReference>
<dbReference type="InterPro" id="IPR008995">
    <property type="entry name" value="Mo/tungstate-bd_C_term_dom"/>
</dbReference>
<dbReference type="SUPFAM" id="SSF50331">
    <property type="entry name" value="MOP-like"/>
    <property type="match status" value="1"/>
</dbReference>
<gene>
    <name evidence="15" type="primary">potA1</name>
    <name evidence="15" type="ORF">HLRTI_002280</name>
    <name evidence="14" type="ORF">HTIA_1799</name>
</gene>
<evidence type="ECO:0000256" key="4">
    <source>
        <dbReference type="ARBA" id="ARBA00022741"/>
    </source>
</evidence>
<dbReference type="GO" id="GO:0043190">
    <property type="term" value="C:ATP-binding cassette (ABC) transporter complex"/>
    <property type="evidence" value="ECO:0007669"/>
    <property type="project" value="InterPro"/>
</dbReference>
<keyword evidence="2" id="KW-0813">Transport</keyword>
<feature type="region of interest" description="Disordered" evidence="12">
    <location>
        <begin position="1"/>
        <end position="26"/>
    </location>
</feature>
<dbReference type="KEGG" id="hti:HTIA_1799"/>
<dbReference type="Pfam" id="PF08402">
    <property type="entry name" value="TOBE_2"/>
    <property type="match status" value="1"/>
</dbReference>
<evidence type="ECO:0000256" key="11">
    <source>
        <dbReference type="ARBA" id="ARBA00057369"/>
    </source>
</evidence>
<dbReference type="GO" id="GO:1901238">
    <property type="term" value="F:ABC-type tungstate transporter activity"/>
    <property type="evidence" value="ECO:0007669"/>
    <property type="project" value="UniProtKB-EC"/>
</dbReference>
<dbReference type="FunFam" id="3.40.50.300:FF:000425">
    <property type="entry name" value="Probable ABC transporter, ATP-binding subunit"/>
    <property type="match status" value="1"/>
</dbReference>
<name>F7PFC3_9EURY</name>
<dbReference type="eggNOG" id="arCOG00177">
    <property type="taxonomic scope" value="Archaea"/>
</dbReference>
<evidence type="ECO:0000313" key="17">
    <source>
        <dbReference type="Proteomes" id="UP000015381"/>
    </source>
</evidence>
<comment type="similarity">
    <text evidence="6">Belongs to the ABC transporter superfamily. Sulfate/tungstate importer (TC 3.A.1.6) family.</text>
</comment>
<dbReference type="HOGENOM" id="CLU_000604_1_1_2"/>
<evidence type="ECO:0000256" key="12">
    <source>
        <dbReference type="SAM" id="MobiDB-lite"/>
    </source>
</evidence>
<comment type="subcellular location">
    <subcellularLocation>
        <location evidence="1">Cell membrane</location>
        <topology evidence="1">Peripheral membrane protein</topology>
    </subcellularLocation>
</comment>
<dbReference type="GO" id="GO:0005524">
    <property type="term" value="F:ATP binding"/>
    <property type="evidence" value="ECO:0007669"/>
    <property type="project" value="UniProtKB-KW"/>
</dbReference>
<evidence type="ECO:0000256" key="5">
    <source>
        <dbReference type="ARBA" id="ARBA00022840"/>
    </source>
</evidence>
<organism evidence="15 16">
    <name type="scientific">Halorhabdus tiamatea SARL4B</name>
    <dbReference type="NCBI Taxonomy" id="1033806"/>
    <lineage>
        <taxon>Archaea</taxon>
        <taxon>Methanobacteriati</taxon>
        <taxon>Methanobacteriota</taxon>
        <taxon>Stenosarchaea group</taxon>
        <taxon>Halobacteria</taxon>
        <taxon>Halobacteriales</taxon>
        <taxon>Haloarculaceae</taxon>
        <taxon>Halorhabdus</taxon>
    </lineage>
</organism>
<evidence type="ECO:0000256" key="3">
    <source>
        <dbReference type="ARBA" id="ARBA00022505"/>
    </source>
</evidence>
<keyword evidence="15" id="KW-0378">Hydrolase</keyword>
<dbReference type="GO" id="GO:0016887">
    <property type="term" value="F:ATP hydrolysis activity"/>
    <property type="evidence" value="ECO:0007669"/>
    <property type="project" value="InterPro"/>
</dbReference>
<evidence type="ECO:0000259" key="13">
    <source>
        <dbReference type="PROSITE" id="PS50893"/>
    </source>
</evidence>
<dbReference type="AlphaFoldDB" id="F7PFC3"/>
<evidence type="ECO:0000256" key="10">
    <source>
        <dbReference type="ARBA" id="ARBA00047936"/>
    </source>
</evidence>
<comment type="catalytic activity">
    <reaction evidence="10">
        <text>tungstate(in) + ATP + H2O = tungstate(out) + ADP + phosphate + H(+)</text>
        <dbReference type="Rhea" id="RHEA:35027"/>
        <dbReference type="ChEBI" id="CHEBI:15377"/>
        <dbReference type="ChEBI" id="CHEBI:15378"/>
        <dbReference type="ChEBI" id="CHEBI:30616"/>
        <dbReference type="ChEBI" id="CHEBI:43474"/>
        <dbReference type="ChEBI" id="CHEBI:46502"/>
        <dbReference type="ChEBI" id="CHEBI:456216"/>
        <dbReference type="EC" id="7.3.2.6"/>
    </reaction>
</comment>
<dbReference type="InterPro" id="IPR017871">
    <property type="entry name" value="ABC_transporter-like_CS"/>
</dbReference>
<comment type="function">
    <text evidence="11">Part of the ABC transporter complex WtpABC involved in molybdate/tungstate import. Responsible for energy coupling to the transport system.</text>
</comment>
<proteinExistence type="inferred from homology"/>
<evidence type="ECO:0000256" key="7">
    <source>
        <dbReference type="ARBA" id="ARBA00038781"/>
    </source>
</evidence>
<keyword evidence="3" id="KW-0500">Molybdenum</keyword>
<dbReference type="EMBL" id="HF571520">
    <property type="protein sequence ID" value="CCQ33923.1"/>
    <property type="molecule type" value="Genomic_DNA"/>
</dbReference>
<keyword evidence="4" id="KW-0547">Nucleotide-binding</keyword>
<protein>
    <recommendedName>
        <fullName evidence="9">Molybdate/tungstate import ATP-binding protein WtpC</fullName>
        <ecNumber evidence="8">7.3.2.6</ecNumber>
    </recommendedName>
</protein>
<sequence length="377" mass="40403">MTATPPSTAVDPQPRTTGTAESTGEDPAVLELDGVTRQFGAETAVANLSLSVQEGELLTLLGPSGCGKTTTLRLLAGLDEPDAGTIRVAGNRVAGEGTFVKPEERDVGLVFQEFALFPHLSVGENVAFGIQDRSDDEIDQRVTDLLELVGLGDYADASPEDLSGGQRQRVALARSLAPEPDVLLLDEPFSNLDVGLREEMRREVRRIIKETGVTAVSVTHDQEEALSISDRVAVIDSGQIEQIGRPEIVFQQPESRFVAEFLGQAGFVSGTLADGCVDTPLGPLSADRIDGLGDEYDGAEIDVLVRPDDIRAVPADPAGTNGRIVDRQYTGPSFVYTVELDSGAVLHCEHNHAEELGMDKRVRVRLATDHPLAWFPA</sequence>
<evidence type="ECO:0000313" key="14">
    <source>
        <dbReference type="EMBL" id="CCQ33923.1"/>
    </source>
</evidence>
<keyword evidence="17" id="KW-1185">Reference proteome</keyword>
<dbReference type="RefSeq" id="WP_008523691.1">
    <property type="nucleotide sequence ID" value="NC_021921.1"/>
</dbReference>
<dbReference type="SUPFAM" id="SSF52540">
    <property type="entry name" value="P-loop containing nucleoside triphosphate hydrolases"/>
    <property type="match status" value="1"/>
</dbReference>
<reference evidence="14 17" key="3">
    <citation type="journal article" date="2014" name="Environ. Microbiol.">
        <title>Halorhabdus tiamatea: proteogenomics and glycosidase activity measurements identify the first cultivated euryarchaeon from a deep-sea anoxic brine lake as potential polysaccharide degrader.</title>
        <authorList>
            <person name="Werner J."/>
            <person name="Ferrer M."/>
            <person name="Michel G."/>
            <person name="Mann A.J."/>
            <person name="Huang S."/>
            <person name="Juarez S."/>
            <person name="Ciordia S."/>
            <person name="Albar J.P."/>
            <person name="Alcaide M."/>
            <person name="La Cono V."/>
            <person name="Yakimov M.M."/>
            <person name="Antunes A."/>
            <person name="Taborda M."/>
            <person name="Da Costa M.S."/>
            <person name="Amann R.I."/>
            <person name="Gloeckner F.O."/>
            <person name="Golyshina O.V."/>
            <person name="Golyshin P.N."/>
            <person name="Teeling H."/>
        </authorList>
    </citation>
    <scope>NUCLEOTIDE SEQUENCE [LARGE SCALE GENOMIC DNA]</scope>
    <source>
        <strain evidence="17">SARL4B</strain>
        <strain evidence="14">Type strain: SARL4B</strain>
    </source>
</reference>
<dbReference type="Gene3D" id="3.40.50.300">
    <property type="entry name" value="P-loop containing nucleotide triphosphate hydrolases"/>
    <property type="match status" value="1"/>
</dbReference>
<dbReference type="OrthoDB" id="18368at2157"/>
<dbReference type="PROSITE" id="PS00211">
    <property type="entry name" value="ABC_TRANSPORTER_1"/>
    <property type="match status" value="1"/>
</dbReference>
<dbReference type="InterPro" id="IPR050093">
    <property type="entry name" value="ABC_SmlMolc_Importer"/>
</dbReference>
<evidence type="ECO:0000313" key="16">
    <source>
        <dbReference type="Proteomes" id="UP000003861"/>
    </source>
</evidence>
<dbReference type="Pfam" id="PF00005">
    <property type="entry name" value="ABC_tran"/>
    <property type="match status" value="1"/>
</dbReference>
<dbReference type="PATRIC" id="fig|1033806.12.peg.1786"/>
<dbReference type="InterPro" id="IPR003593">
    <property type="entry name" value="AAA+_ATPase"/>
</dbReference>
<dbReference type="EMBL" id="AFNT02000026">
    <property type="protein sequence ID" value="ERJ05753.1"/>
    <property type="molecule type" value="Genomic_DNA"/>
</dbReference>
<evidence type="ECO:0000256" key="8">
    <source>
        <dbReference type="ARBA" id="ARBA00039025"/>
    </source>
</evidence>
<reference evidence="15 16" key="2">
    <citation type="journal article" date="2013" name="PLoS ONE">
        <title>INDIGO - INtegrated Data Warehouse of MIcrobial GenOmes with Examples from the Red Sea Extremophiles.</title>
        <authorList>
            <person name="Alam I."/>
            <person name="Antunes A."/>
            <person name="Kamau A.A."/>
            <person name="Ba Alawi W."/>
            <person name="Kalkatawi M."/>
            <person name="Stingl U."/>
            <person name="Bajic V.B."/>
        </authorList>
    </citation>
    <scope>NUCLEOTIDE SEQUENCE [LARGE SCALE GENOMIC DNA]</scope>
    <source>
        <strain evidence="15 16">SARL4B</strain>
    </source>
</reference>
<evidence type="ECO:0000256" key="6">
    <source>
        <dbReference type="ARBA" id="ARBA00038307"/>
    </source>
</evidence>
<dbReference type="PANTHER" id="PTHR42781">
    <property type="entry name" value="SPERMIDINE/PUTRESCINE IMPORT ATP-BINDING PROTEIN POTA"/>
    <property type="match status" value="1"/>
</dbReference>
<dbReference type="InterPro" id="IPR027417">
    <property type="entry name" value="P-loop_NTPase"/>
</dbReference>
<keyword evidence="5 15" id="KW-0067">ATP-binding</keyword>
<accession>F7PFC3</accession>
<dbReference type="InterPro" id="IPR013611">
    <property type="entry name" value="Transp-assoc_OB_typ2"/>
</dbReference>
<evidence type="ECO:0000256" key="1">
    <source>
        <dbReference type="ARBA" id="ARBA00004202"/>
    </source>
</evidence>
<evidence type="ECO:0000256" key="2">
    <source>
        <dbReference type="ARBA" id="ARBA00022448"/>
    </source>
</evidence>
<feature type="domain" description="ABC transporter" evidence="13">
    <location>
        <begin position="30"/>
        <end position="262"/>
    </location>
</feature>
<dbReference type="SMART" id="SM00382">
    <property type="entry name" value="AAA"/>
    <property type="match status" value="1"/>
</dbReference>
<dbReference type="Proteomes" id="UP000015381">
    <property type="component" value="Chromosome I"/>
</dbReference>